<dbReference type="Pfam" id="PF00230">
    <property type="entry name" value="MIP"/>
    <property type="match status" value="1"/>
</dbReference>
<comment type="similarity">
    <text evidence="2 8">Belongs to the MIP/aquaporin (TC 1.A.8) family.</text>
</comment>
<evidence type="ECO:0000256" key="1">
    <source>
        <dbReference type="ARBA" id="ARBA00004141"/>
    </source>
</evidence>
<feature type="transmembrane region" description="Helical" evidence="9">
    <location>
        <begin position="173"/>
        <end position="193"/>
    </location>
</feature>
<evidence type="ECO:0000256" key="8">
    <source>
        <dbReference type="RuleBase" id="RU000477"/>
    </source>
</evidence>
<evidence type="ECO:0000313" key="11">
    <source>
        <dbReference type="Proteomes" id="UP000274131"/>
    </source>
</evidence>
<dbReference type="InterPro" id="IPR000425">
    <property type="entry name" value="MIP"/>
</dbReference>
<dbReference type="PANTHER" id="PTHR43829:SF9">
    <property type="entry name" value="AQUAPORIN-9"/>
    <property type="match status" value="1"/>
</dbReference>
<dbReference type="Gene3D" id="1.20.1080.10">
    <property type="entry name" value="Glycerol uptake facilitator protein"/>
    <property type="match status" value="1"/>
</dbReference>
<feature type="transmembrane region" description="Helical" evidence="9">
    <location>
        <begin position="146"/>
        <end position="167"/>
    </location>
</feature>
<gene>
    <name evidence="10" type="ORF">EVEC_LOCUS8470</name>
</gene>
<reference evidence="10 11" key="2">
    <citation type="submission" date="2018-10" db="EMBL/GenBank/DDBJ databases">
        <authorList>
            <consortium name="Pathogen Informatics"/>
        </authorList>
    </citation>
    <scope>NUCLEOTIDE SEQUENCE [LARGE SCALE GENOMIC DNA]</scope>
</reference>
<dbReference type="PRINTS" id="PR00783">
    <property type="entry name" value="MINTRINSICP"/>
</dbReference>
<feature type="transmembrane region" description="Helical" evidence="9">
    <location>
        <begin position="255"/>
        <end position="278"/>
    </location>
</feature>
<dbReference type="WBParaSite" id="EVEC_0000902901-mRNA-1">
    <property type="protein sequence ID" value="EVEC_0000902901-mRNA-1"/>
    <property type="gene ID" value="EVEC_0000902901"/>
</dbReference>
<keyword evidence="4 8" id="KW-0812">Transmembrane</keyword>
<dbReference type="PANTHER" id="PTHR43829">
    <property type="entry name" value="AQUAPORIN OR AQUAGLYCEROPORIN RELATED"/>
    <property type="match status" value="1"/>
</dbReference>
<keyword evidence="6 9" id="KW-0472">Membrane</keyword>
<accession>A0A0N4VEC4</accession>
<feature type="transmembrane region" description="Helical" evidence="9">
    <location>
        <begin position="75"/>
        <end position="95"/>
    </location>
</feature>
<feature type="transmembrane region" description="Helical" evidence="9">
    <location>
        <begin position="115"/>
        <end position="134"/>
    </location>
</feature>
<keyword evidence="11" id="KW-1185">Reference proteome</keyword>
<evidence type="ECO:0000256" key="7">
    <source>
        <dbReference type="ARBA" id="ARBA00045280"/>
    </source>
</evidence>
<dbReference type="InterPro" id="IPR023271">
    <property type="entry name" value="Aquaporin-like"/>
</dbReference>
<evidence type="ECO:0000256" key="3">
    <source>
        <dbReference type="ARBA" id="ARBA00022448"/>
    </source>
</evidence>
<evidence type="ECO:0000256" key="6">
    <source>
        <dbReference type="ARBA" id="ARBA00023136"/>
    </source>
</evidence>
<keyword evidence="3 8" id="KW-0813">Transport</keyword>
<sequence>MDNKLQLPMYLQVKERFEAAKKISPTNWQNLFRIENLLIRNILSEFFATGFLRFIGTGASICYVIGLYNYFQMNFVWGMGVVMAIFLAWNTSGSLLNPALSILSWLCGRVELVHAFWYCCAQFFGAFVGTALCYSVHYEAIRNFTAGVFSASGKNISTGVMFASFPAEHVSNFGAFADIVTGTALLAIFVTFFNEKKNNIALSVQPVLYGMVCTAISNSYGLNTGAAINPALDFSARIFAASIGYGTDMFIYHNYYFWIPIVAPFFGALIGCACYQIFIGYHLTE</sequence>
<dbReference type="EMBL" id="UXUI01009440">
    <property type="protein sequence ID" value="VDD93719.1"/>
    <property type="molecule type" value="Genomic_DNA"/>
</dbReference>
<dbReference type="SUPFAM" id="SSF81338">
    <property type="entry name" value="Aquaporin-like"/>
    <property type="match status" value="1"/>
</dbReference>
<organism evidence="12">
    <name type="scientific">Enterobius vermicularis</name>
    <name type="common">Human pinworm</name>
    <dbReference type="NCBI Taxonomy" id="51028"/>
    <lineage>
        <taxon>Eukaryota</taxon>
        <taxon>Metazoa</taxon>
        <taxon>Ecdysozoa</taxon>
        <taxon>Nematoda</taxon>
        <taxon>Chromadorea</taxon>
        <taxon>Rhabditida</taxon>
        <taxon>Spirurina</taxon>
        <taxon>Oxyuridomorpha</taxon>
        <taxon>Oxyuroidea</taxon>
        <taxon>Oxyuridae</taxon>
        <taxon>Enterobius</taxon>
    </lineage>
</organism>
<dbReference type="OrthoDB" id="3222at2759"/>
<evidence type="ECO:0000256" key="5">
    <source>
        <dbReference type="ARBA" id="ARBA00022989"/>
    </source>
</evidence>
<evidence type="ECO:0000256" key="2">
    <source>
        <dbReference type="ARBA" id="ARBA00006175"/>
    </source>
</evidence>
<proteinExistence type="inferred from homology"/>
<dbReference type="InterPro" id="IPR050363">
    <property type="entry name" value="MIP/Aquaporin"/>
</dbReference>
<protein>
    <submittedName>
        <fullName evidence="12">Aquaporin-9</fullName>
    </submittedName>
</protein>
<comment type="function">
    <text evidence="7">Aquaglyceroporin that may modulate the water content and osmolytes during anhydrobiosis.</text>
</comment>
<name>A0A0N4VEC4_ENTVE</name>
<dbReference type="STRING" id="51028.A0A0N4VEC4"/>
<evidence type="ECO:0000313" key="12">
    <source>
        <dbReference type="WBParaSite" id="EVEC_0000902901-mRNA-1"/>
    </source>
</evidence>
<dbReference type="Proteomes" id="UP000274131">
    <property type="component" value="Unassembled WGS sequence"/>
</dbReference>
<keyword evidence="5 9" id="KW-1133">Transmembrane helix</keyword>
<comment type="subcellular location">
    <subcellularLocation>
        <location evidence="1">Membrane</location>
        <topology evidence="1">Multi-pass membrane protein</topology>
    </subcellularLocation>
</comment>
<evidence type="ECO:0000256" key="4">
    <source>
        <dbReference type="ARBA" id="ARBA00022692"/>
    </source>
</evidence>
<dbReference type="GO" id="GO:0016323">
    <property type="term" value="C:basolateral plasma membrane"/>
    <property type="evidence" value="ECO:0007669"/>
    <property type="project" value="TreeGrafter"/>
</dbReference>
<evidence type="ECO:0000256" key="9">
    <source>
        <dbReference type="SAM" id="Phobius"/>
    </source>
</evidence>
<dbReference type="GO" id="GO:0015254">
    <property type="term" value="F:glycerol channel activity"/>
    <property type="evidence" value="ECO:0007669"/>
    <property type="project" value="TreeGrafter"/>
</dbReference>
<dbReference type="AlphaFoldDB" id="A0A0N4VEC4"/>
<reference evidence="12" key="1">
    <citation type="submission" date="2017-02" db="UniProtKB">
        <authorList>
            <consortium name="WormBaseParasite"/>
        </authorList>
    </citation>
    <scope>IDENTIFICATION</scope>
</reference>
<dbReference type="GO" id="GO:0015250">
    <property type="term" value="F:water channel activity"/>
    <property type="evidence" value="ECO:0007669"/>
    <property type="project" value="TreeGrafter"/>
</dbReference>
<feature type="transmembrane region" description="Helical" evidence="9">
    <location>
        <begin position="46"/>
        <end position="68"/>
    </location>
</feature>
<evidence type="ECO:0000313" key="10">
    <source>
        <dbReference type="EMBL" id="VDD93719.1"/>
    </source>
</evidence>